<evidence type="ECO:0000313" key="1">
    <source>
        <dbReference type="EMBL" id="KAK0658306.1"/>
    </source>
</evidence>
<dbReference type="SUPFAM" id="SSF52540">
    <property type="entry name" value="P-loop containing nucleoside triphosphate hydrolases"/>
    <property type="match status" value="1"/>
</dbReference>
<reference evidence="1" key="1">
    <citation type="submission" date="2023-06" db="EMBL/GenBank/DDBJ databases">
        <title>Genome-scale phylogeny and comparative genomics of the fungal order Sordariales.</title>
        <authorList>
            <consortium name="Lawrence Berkeley National Laboratory"/>
            <person name="Hensen N."/>
            <person name="Bonometti L."/>
            <person name="Westerberg I."/>
            <person name="Brannstrom I.O."/>
            <person name="Guillou S."/>
            <person name="Cros-Aarteil S."/>
            <person name="Calhoun S."/>
            <person name="Haridas S."/>
            <person name="Kuo A."/>
            <person name="Mondo S."/>
            <person name="Pangilinan J."/>
            <person name="Riley R."/>
            <person name="Labutti K."/>
            <person name="Andreopoulos B."/>
            <person name="Lipzen A."/>
            <person name="Chen C."/>
            <person name="Yanf M."/>
            <person name="Daum C."/>
            <person name="Ng V."/>
            <person name="Clum A."/>
            <person name="Steindorff A."/>
            <person name="Ohm R."/>
            <person name="Martin F."/>
            <person name="Silar P."/>
            <person name="Natvig D."/>
            <person name="Lalanne C."/>
            <person name="Gautier V."/>
            <person name="Ament-Velasquez S.L."/>
            <person name="Kruys A."/>
            <person name="Hutchinson M.I."/>
            <person name="Powell A.J."/>
            <person name="Barry K."/>
            <person name="Miller A.N."/>
            <person name="Grigoriev I.V."/>
            <person name="Debuchy R."/>
            <person name="Gladieux P."/>
            <person name="Thoren M.H."/>
            <person name="Johannesson H."/>
        </authorList>
    </citation>
    <scope>NUCLEOTIDE SEQUENCE</scope>
    <source>
        <strain evidence="1">CBS 307.81</strain>
    </source>
</reference>
<dbReference type="Gene3D" id="3.40.50.300">
    <property type="entry name" value="P-loop containing nucleotide triphosphate hydrolases"/>
    <property type="match status" value="1"/>
</dbReference>
<protein>
    <recommendedName>
        <fullName evidence="3">G domain-containing protein</fullName>
    </recommendedName>
</protein>
<accession>A0AA39YTC5</accession>
<dbReference type="AlphaFoldDB" id="A0AA39YTC5"/>
<dbReference type="Proteomes" id="UP001174997">
    <property type="component" value="Unassembled WGS sequence"/>
</dbReference>
<sequence>GMVLAMGVTGSGKSAFVNLLKAGSGKVGKDLLSAPQQPQAVKLTFDRKPRRSVTVVDTPGFTDTQPADATTLMEVLRYLSIQYTLEIPLKGILYFHPIHEPLKSNSATHDYLQMLPSLCKGPVALENVIIVTTRWEEVANRATGIRREQELIDTYLGPMLDKGATMMRFHGSAAEAQAMVSRLVSSDGSLELDVQRELVD</sequence>
<proteinExistence type="predicted"/>
<dbReference type="InterPro" id="IPR027417">
    <property type="entry name" value="P-loop_NTPase"/>
</dbReference>
<evidence type="ECO:0000313" key="2">
    <source>
        <dbReference type="Proteomes" id="UP001174997"/>
    </source>
</evidence>
<name>A0AA39YTC5_9PEZI</name>
<comment type="caution">
    <text evidence="1">The sequence shown here is derived from an EMBL/GenBank/DDBJ whole genome shotgun (WGS) entry which is preliminary data.</text>
</comment>
<gene>
    <name evidence="1" type="ORF">QBC41DRAFT_207899</name>
</gene>
<organism evidence="1 2">
    <name type="scientific">Cercophora samala</name>
    <dbReference type="NCBI Taxonomy" id="330535"/>
    <lineage>
        <taxon>Eukaryota</taxon>
        <taxon>Fungi</taxon>
        <taxon>Dikarya</taxon>
        <taxon>Ascomycota</taxon>
        <taxon>Pezizomycotina</taxon>
        <taxon>Sordariomycetes</taxon>
        <taxon>Sordariomycetidae</taxon>
        <taxon>Sordariales</taxon>
        <taxon>Lasiosphaeriaceae</taxon>
        <taxon>Cercophora</taxon>
    </lineage>
</organism>
<feature type="non-terminal residue" evidence="1">
    <location>
        <position position="1"/>
    </location>
</feature>
<evidence type="ECO:0008006" key="3">
    <source>
        <dbReference type="Google" id="ProtNLM"/>
    </source>
</evidence>
<feature type="non-terminal residue" evidence="1">
    <location>
        <position position="200"/>
    </location>
</feature>
<dbReference type="EMBL" id="JAULSY010000209">
    <property type="protein sequence ID" value="KAK0658306.1"/>
    <property type="molecule type" value="Genomic_DNA"/>
</dbReference>
<keyword evidence="2" id="KW-1185">Reference proteome</keyword>